<name>A0A0E0Y1C6_ECO1C</name>
<dbReference type="EMBL" id="CP003289">
    <property type="protein sequence ID" value="AFS73966.1"/>
    <property type="molecule type" value="Genomic_DNA"/>
</dbReference>
<dbReference type="InterPro" id="IPR036390">
    <property type="entry name" value="WH_DNA-bd_sf"/>
</dbReference>
<dbReference type="RefSeq" id="WP_001387484.1">
    <property type="nucleotide sequence ID" value="NC_018658.1"/>
</dbReference>
<gene>
    <name evidence="1" type="ordered locus">O3K_10360</name>
</gene>
<dbReference type="Proteomes" id="UP000006167">
    <property type="component" value="Chromosome"/>
</dbReference>
<dbReference type="InterPro" id="IPR024684">
    <property type="entry name" value="Tscrpt_act_PerC/SfV_Orf40"/>
</dbReference>
<dbReference type="AlphaFoldDB" id="A0A0E0Y1C6"/>
<reference evidence="1 2" key="1">
    <citation type="journal article" date="2012" name="PLoS ONE">
        <title>Genomic comparison of Escherichia coli O104:H4 isolates from 2009 and 2011 reveals plasmid, and prophage heterogeneity, including Shiga toxin encoding phage stx2.</title>
        <authorList>
            <consortium name="Threat Characterization Consortium"/>
            <person name="Ahmed S.A."/>
            <person name="Awosika J."/>
            <person name="Baldwin C."/>
            <person name="Bishop-Lilly K.A."/>
            <person name="Biswas B."/>
            <person name="Broomall S."/>
            <person name="Chain P.S."/>
            <person name="Chertkov O."/>
            <person name="Chokoshvili O."/>
            <person name="Coyne S."/>
            <person name="Davenport K."/>
            <person name="Detter J.C."/>
            <person name="Dorman W."/>
            <person name="Erkkila T.H."/>
            <person name="Folster J.P."/>
            <person name="Frey K.G."/>
            <person name="George M."/>
            <person name="Gleasner C."/>
            <person name="Henry M."/>
            <person name="Hill K.K."/>
            <person name="Hubbard K."/>
            <person name="Insalaco J."/>
            <person name="Johnson S."/>
            <person name="Kitzmiller A."/>
            <person name="Krepps M."/>
            <person name="Lo C.C."/>
            <person name="Luu T."/>
            <person name="McNew L.A."/>
            <person name="Minogue T."/>
            <person name="Munk C.A."/>
            <person name="Osborne B."/>
            <person name="Patel M."/>
            <person name="Reitenga K.G."/>
            <person name="Rosenzweig C.N."/>
            <person name="Shea A."/>
            <person name="Shen X."/>
            <person name="Strockbine N."/>
            <person name="Tarr C."/>
            <person name="Teshima H."/>
            <person name="van Gieson E."/>
            <person name="Verratti K."/>
            <person name="Wolcott M."/>
            <person name="Xie G."/>
            <person name="Sozhamannan S."/>
            <person name="Gibbons H.S."/>
        </authorList>
    </citation>
    <scope>NUCLEOTIDE SEQUENCE [LARGE SCALE GENOMIC DNA]</scope>
    <source>
        <strain evidence="1 2">2011C-3493</strain>
    </source>
</reference>
<proteinExistence type="predicted"/>
<evidence type="ECO:0000313" key="2">
    <source>
        <dbReference type="Proteomes" id="UP000006167"/>
    </source>
</evidence>
<evidence type="ECO:0000313" key="1">
    <source>
        <dbReference type="EMBL" id="AFS73966.1"/>
    </source>
</evidence>
<protein>
    <recommendedName>
        <fullName evidence="3">PerC family transcriptional regulator</fullName>
    </recommendedName>
</protein>
<evidence type="ECO:0008006" key="3">
    <source>
        <dbReference type="Google" id="ProtNLM"/>
    </source>
</evidence>
<sequence>MIMSLLNEVQKFIEAHPGCTSGDIADAFAGYSRQRVLQSASKLRQSGRVAHRCEGDTRRHFPRLTERAQEPEPQPVRETRPVRNFCVGTNDPQVILCLTRQAEELESRGLFRRAATVWMEAFRESHSQPERNNFLAHRERCLRKSSKRAASGEEWYLSGNYVGA</sequence>
<organism evidence="1 2">
    <name type="scientific">Escherichia coli O104:H4 (strain 2011C-3493)</name>
    <dbReference type="NCBI Taxonomy" id="1133852"/>
    <lineage>
        <taxon>Bacteria</taxon>
        <taxon>Pseudomonadati</taxon>
        <taxon>Pseudomonadota</taxon>
        <taxon>Gammaproteobacteria</taxon>
        <taxon>Enterobacterales</taxon>
        <taxon>Enterobacteriaceae</taxon>
        <taxon>Escherichia</taxon>
    </lineage>
</organism>
<dbReference type="SUPFAM" id="SSF46785">
    <property type="entry name" value="Winged helix' DNA-binding domain"/>
    <property type="match status" value="1"/>
</dbReference>
<dbReference type="KEGG" id="esl:O3K_10360"/>
<accession>A0A0E0Y1C6</accession>
<dbReference type="HOGENOM" id="CLU_117195_0_0_6"/>
<dbReference type="Pfam" id="PF06069">
    <property type="entry name" value="PerC"/>
    <property type="match status" value="1"/>
</dbReference>